<gene>
    <name evidence="3" type="ORF">GCM10017559_31950</name>
</gene>
<feature type="transmembrane region" description="Helical" evidence="2">
    <location>
        <begin position="671"/>
        <end position="688"/>
    </location>
</feature>
<keyword evidence="2" id="KW-0812">Transmembrane</keyword>
<accession>A0ABP6KHH4</accession>
<dbReference type="EMBL" id="BAAAWD010000007">
    <property type="protein sequence ID" value="GAA3007425.1"/>
    <property type="molecule type" value="Genomic_DNA"/>
</dbReference>
<dbReference type="InterPro" id="IPR027417">
    <property type="entry name" value="P-loop_NTPase"/>
</dbReference>
<keyword evidence="2" id="KW-1133">Transmembrane helix</keyword>
<name>A0ABP6KHH4_9ACTN</name>
<protein>
    <recommendedName>
        <fullName evidence="5">NACHT domain-containing protein</fullName>
    </recommendedName>
</protein>
<comment type="caution">
    <text evidence="3">The sequence shown here is derived from an EMBL/GenBank/DDBJ whole genome shotgun (WGS) entry which is preliminary data.</text>
</comment>
<feature type="compositionally biased region" description="Basic and acidic residues" evidence="1">
    <location>
        <begin position="162"/>
        <end position="179"/>
    </location>
</feature>
<feature type="region of interest" description="Disordered" evidence="1">
    <location>
        <begin position="143"/>
        <end position="191"/>
    </location>
</feature>
<organism evidence="3 4">
    <name type="scientific">Streptosporangium longisporum</name>
    <dbReference type="NCBI Taxonomy" id="46187"/>
    <lineage>
        <taxon>Bacteria</taxon>
        <taxon>Bacillati</taxon>
        <taxon>Actinomycetota</taxon>
        <taxon>Actinomycetes</taxon>
        <taxon>Streptosporangiales</taxon>
        <taxon>Streptosporangiaceae</taxon>
        <taxon>Streptosporangium</taxon>
    </lineage>
</organism>
<feature type="transmembrane region" description="Helical" evidence="2">
    <location>
        <begin position="828"/>
        <end position="850"/>
    </location>
</feature>
<dbReference type="RefSeq" id="WP_344895009.1">
    <property type="nucleotide sequence ID" value="NZ_BAAAWD010000007.1"/>
</dbReference>
<reference evidence="4" key="1">
    <citation type="journal article" date="2019" name="Int. J. Syst. Evol. Microbiol.">
        <title>The Global Catalogue of Microorganisms (GCM) 10K type strain sequencing project: providing services to taxonomists for standard genome sequencing and annotation.</title>
        <authorList>
            <consortium name="The Broad Institute Genomics Platform"/>
            <consortium name="The Broad Institute Genome Sequencing Center for Infectious Disease"/>
            <person name="Wu L."/>
            <person name="Ma J."/>
        </authorList>
    </citation>
    <scope>NUCLEOTIDE SEQUENCE [LARGE SCALE GENOMIC DNA]</scope>
    <source>
        <strain evidence="4">JCM 3106</strain>
    </source>
</reference>
<feature type="transmembrane region" description="Helical" evidence="2">
    <location>
        <begin position="799"/>
        <end position="816"/>
    </location>
</feature>
<keyword evidence="2" id="KW-0472">Membrane</keyword>
<evidence type="ECO:0000313" key="3">
    <source>
        <dbReference type="EMBL" id="GAA3007425.1"/>
    </source>
</evidence>
<feature type="transmembrane region" description="Helical" evidence="2">
    <location>
        <begin position="584"/>
        <end position="607"/>
    </location>
</feature>
<proteinExistence type="predicted"/>
<sequence length="912" mass="99589">MVGTNRTSSEKDDTITEFFGRFFGYVEEAARRSEQVKQRQTRRDGDGKPLDIDLAKALDLSPSTVGHWRKERHFPRQTLISSVLVRAGLDVEHGEHTTFLDLARRAHRAWTMRESATAGSGRAVPAEARAYDTVNAAIRSTDARGVSEPIPDGSNETADAAGDTKEESEPGLPEERRPEITALPRPFTQERCCSDPGDILLSGSAAESEHRVRLARAANALARKLRAQWEDEAADRGLDNPPPIPPRWVRTSRPVASRLRVALDDPQRPRFTPLPGTRQATAQAVEGGELAGLFDLYAGLGSGRIVVMGHRGTGKSATAILLLLEALDHRVRLPLPQAMSTPVPVLLNACDWDPRRHGLGDWFARQLATAYTFLASPEYGPDAAGELVRHGMVSLLLDGFDEMDRPRQVEALQRINRQRRSFRLLVLARTDDFTTAVQAETRPLHGAAAVELLPVAGEQAIRYLQDHRPDPPAHDDPMSRLIDRLRQHPDDPVSRALDTPLTLTLLREDPHAAADLLRPDHFTTREQAEDHLLDRVVPTAYPPHRPGPSAEQARRWLGFLATRMGRGDLAWWRMHHWAPMWERCLINALAGTLLMSGIGAVVFGPIGRYTVAGDTGTSFGVWYGALMGGCFGLLTGLVSELRDPPPGWTDRLGTAFGGRPARLLRRRPRPAFNTAAGLAIFMVVTMAVGNQSTYPYGLASGIVAAVAAGHAATRVRPTSGTGSRWGRLRPGGADLLAAATIGGPIGLAYGVSKTPLHGTFAGLIAAFGFGLMVSVARPIADIDTPPTPGMRWRLDRRRALLVACSAAIPIGVALGFQNGRTHGLTAGIVTAAGFGIMIALGSVAAISDIWRTGLLFAQLRMRRLFPLRGMRFLEDARRRHVLRTAGARYQFKHDRLRATLADDRPRSDPPPR</sequence>
<evidence type="ECO:0000256" key="1">
    <source>
        <dbReference type="SAM" id="MobiDB-lite"/>
    </source>
</evidence>
<evidence type="ECO:0008006" key="5">
    <source>
        <dbReference type="Google" id="ProtNLM"/>
    </source>
</evidence>
<feature type="transmembrane region" description="Helical" evidence="2">
    <location>
        <begin position="733"/>
        <end position="752"/>
    </location>
</feature>
<keyword evidence="4" id="KW-1185">Reference proteome</keyword>
<dbReference type="Gene3D" id="3.40.50.300">
    <property type="entry name" value="P-loop containing nucleotide triphosphate hydrolases"/>
    <property type="match status" value="1"/>
</dbReference>
<feature type="transmembrane region" description="Helical" evidence="2">
    <location>
        <begin position="619"/>
        <end position="638"/>
    </location>
</feature>
<evidence type="ECO:0000256" key="2">
    <source>
        <dbReference type="SAM" id="Phobius"/>
    </source>
</evidence>
<dbReference type="Proteomes" id="UP001499930">
    <property type="component" value="Unassembled WGS sequence"/>
</dbReference>
<evidence type="ECO:0000313" key="4">
    <source>
        <dbReference type="Proteomes" id="UP001499930"/>
    </source>
</evidence>
<feature type="transmembrane region" description="Helical" evidence="2">
    <location>
        <begin position="758"/>
        <end position="779"/>
    </location>
</feature>
<feature type="transmembrane region" description="Helical" evidence="2">
    <location>
        <begin position="694"/>
        <end position="712"/>
    </location>
</feature>